<dbReference type="Gene3D" id="3.30.360.10">
    <property type="entry name" value="Dihydrodipicolinate Reductase, domain 2"/>
    <property type="match status" value="1"/>
</dbReference>
<feature type="domain" description="Semialdehyde dehydrogenase NAD-binding" evidence="17">
    <location>
        <begin position="3"/>
        <end position="119"/>
    </location>
</feature>
<feature type="binding site" evidence="15">
    <location>
        <position position="153"/>
    </location>
    <ligand>
        <name>substrate</name>
    </ligand>
</feature>
<evidence type="ECO:0000256" key="13">
    <source>
        <dbReference type="ARBA" id="ARBA00023167"/>
    </source>
</evidence>
<dbReference type="GO" id="GO:0009089">
    <property type="term" value="P:lysine biosynthetic process via diaminopimelate"/>
    <property type="evidence" value="ECO:0007669"/>
    <property type="project" value="UniProtKB-UniRule"/>
</dbReference>
<comment type="catalytic activity">
    <reaction evidence="14 15">
        <text>L-aspartate 4-semialdehyde + phosphate + NADP(+) = 4-phospho-L-aspartate + NADPH + H(+)</text>
        <dbReference type="Rhea" id="RHEA:24284"/>
        <dbReference type="ChEBI" id="CHEBI:15378"/>
        <dbReference type="ChEBI" id="CHEBI:43474"/>
        <dbReference type="ChEBI" id="CHEBI:57535"/>
        <dbReference type="ChEBI" id="CHEBI:57783"/>
        <dbReference type="ChEBI" id="CHEBI:58349"/>
        <dbReference type="ChEBI" id="CHEBI:537519"/>
        <dbReference type="EC" id="1.2.1.11"/>
    </reaction>
</comment>
<evidence type="ECO:0000313" key="18">
    <source>
        <dbReference type="EMBL" id="UTH12801.1"/>
    </source>
</evidence>
<evidence type="ECO:0000256" key="9">
    <source>
        <dbReference type="ARBA" id="ARBA00022857"/>
    </source>
</evidence>
<dbReference type="NCBIfam" id="NF011456">
    <property type="entry name" value="PRK14874.1"/>
    <property type="match status" value="1"/>
</dbReference>
<keyword evidence="11 15" id="KW-0560">Oxidoreductase</keyword>
<feature type="active site" description="Proton acceptor" evidence="15 16">
    <location>
        <position position="233"/>
    </location>
</feature>
<evidence type="ECO:0000256" key="11">
    <source>
        <dbReference type="ARBA" id="ARBA00023002"/>
    </source>
</evidence>
<dbReference type="GO" id="GO:0046983">
    <property type="term" value="F:protein dimerization activity"/>
    <property type="evidence" value="ECO:0007669"/>
    <property type="project" value="InterPro"/>
</dbReference>
<reference evidence="18" key="1">
    <citation type="submission" date="2021-04" db="EMBL/GenBank/DDBJ databases">
        <title>Complete Genome Sequences of Macrococcus spp. from dog and cattle.</title>
        <authorList>
            <person name="Schwendener S."/>
            <person name="Perreten V."/>
        </authorList>
    </citation>
    <scope>NUCLEOTIDE SEQUENCE</scope>
    <source>
        <strain evidence="18">Epi0143-OL</strain>
    </source>
</reference>
<evidence type="ECO:0000256" key="16">
    <source>
        <dbReference type="PIRSR" id="PIRSR000148-1"/>
    </source>
</evidence>
<dbReference type="InterPro" id="IPR012080">
    <property type="entry name" value="Asp_semialdehyde_DH"/>
</dbReference>
<dbReference type="EC" id="1.2.1.11" evidence="6 15"/>
<dbReference type="RefSeq" id="WP_254249461.1">
    <property type="nucleotide sequence ID" value="NZ_CP073809.1"/>
</dbReference>
<name>A0A9Q9BRX8_9STAP</name>
<dbReference type="GO" id="GO:0051287">
    <property type="term" value="F:NAD binding"/>
    <property type="evidence" value="ECO:0007669"/>
    <property type="project" value="InterPro"/>
</dbReference>
<protein>
    <recommendedName>
        <fullName evidence="6 15">Aspartate-semialdehyde dehydrogenase</fullName>
        <shortName evidence="15">ASA dehydrogenase</shortName>
        <shortName evidence="15">ASADH</shortName>
        <ecNumber evidence="6 15">1.2.1.11</ecNumber>
    </recommendedName>
    <alternativeName>
        <fullName evidence="15">Aspartate-beta-semialdehyde dehydrogenase</fullName>
    </alternativeName>
</protein>
<dbReference type="NCBIfam" id="TIGR01296">
    <property type="entry name" value="asd_B"/>
    <property type="match status" value="1"/>
</dbReference>
<keyword evidence="9 15" id="KW-0521">NADP</keyword>
<dbReference type="GO" id="GO:0009097">
    <property type="term" value="P:isoleucine biosynthetic process"/>
    <property type="evidence" value="ECO:0007669"/>
    <property type="project" value="UniProtKB-UniRule"/>
</dbReference>
<comment type="function">
    <text evidence="15">Catalyzes the NADPH-dependent formation of L-aspartate-semialdehyde (L-ASA) by the reductive dephosphorylation of L-aspartyl-4-phosphate.</text>
</comment>
<dbReference type="InterPro" id="IPR012280">
    <property type="entry name" value="Semialdhyde_DH_dimer_dom"/>
</dbReference>
<evidence type="ECO:0000256" key="14">
    <source>
        <dbReference type="ARBA" id="ARBA00047891"/>
    </source>
</evidence>
<evidence type="ECO:0000259" key="17">
    <source>
        <dbReference type="SMART" id="SM00859"/>
    </source>
</evidence>
<feature type="binding site" evidence="15">
    <location>
        <begin position="38"/>
        <end position="39"/>
    </location>
    <ligand>
        <name>NADP(+)</name>
        <dbReference type="ChEBI" id="CHEBI:58349"/>
    </ligand>
</feature>
<comment type="pathway">
    <text evidence="3 15">Amino-acid biosynthesis; L-threonine biosynthesis; L-threonine from L-aspartate: step 2/5.</text>
</comment>
<feature type="binding site" evidence="15">
    <location>
        <begin position="156"/>
        <end position="157"/>
    </location>
    <ligand>
        <name>NADP(+)</name>
        <dbReference type="ChEBI" id="CHEBI:58349"/>
    </ligand>
</feature>
<accession>A0A9Q9BRX8</accession>
<dbReference type="PIRSF" id="PIRSF000148">
    <property type="entry name" value="ASA_dh"/>
    <property type="match status" value="1"/>
</dbReference>
<evidence type="ECO:0000256" key="15">
    <source>
        <dbReference type="HAMAP-Rule" id="MF_02121"/>
    </source>
</evidence>
<feature type="binding site" evidence="15">
    <location>
        <begin position="10"/>
        <end position="13"/>
    </location>
    <ligand>
        <name>NADP(+)</name>
        <dbReference type="ChEBI" id="CHEBI:58349"/>
    </ligand>
</feature>
<evidence type="ECO:0000256" key="3">
    <source>
        <dbReference type="ARBA" id="ARBA00005097"/>
    </source>
</evidence>
<keyword evidence="7 15" id="KW-0028">Amino-acid biosynthesis</keyword>
<evidence type="ECO:0000256" key="12">
    <source>
        <dbReference type="ARBA" id="ARBA00023154"/>
    </source>
</evidence>
<dbReference type="SMART" id="SM00859">
    <property type="entry name" value="Semialdhyde_dh"/>
    <property type="match status" value="1"/>
</dbReference>
<dbReference type="InterPro" id="IPR000534">
    <property type="entry name" value="Semialdehyde_DH_NAD-bd"/>
</dbReference>
<feature type="binding site" evidence="15">
    <location>
        <position position="306"/>
    </location>
    <ligand>
        <name>NADP(+)</name>
        <dbReference type="ChEBI" id="CHEBI:58349"/>
    </ligand>
</feature>
<comment type="pathway">
    <text evidence="1 15">Amino-acid biosynthesis; L-methionine biosynthesis via de novo pathway; L-homoserine from L-aspartate: step 2/3.</text>
</comment>
<organism evidence="18 19">
    <name type="scientific">Macrococcus equipercicus</name>
    <dbReference type="NCBI Taxonomy" id="69967"/>
    <lineage>
        <taxon>Bacteria</taxon>
        <taxon>Bacillati</taxon>
        <taxon>Bacillota</taxon>
        <taxon>Bacilli</taxon>
        <taxon>Bacillales</taxon>
        <taxon>Staphylococcaceae</taxon>
        <taxon>Macrococcus</taxon>
    </lineage>
</organism>
<feature type="active site" description="Acyl-thioester intermediate" evidence="15 16">
    <location>
        <position position="126"/>
    </location>
</feature>
<keyword evidence="13 15" id="KW-0486">Methionine biosynthesis</keyword>
<comment type="subunit">
    <text evidence="5 15">Homodimer.</text>
</comment>
<dbReference type="HAMAP" id="MF_02121">
    <property type="entry name" value="ASADH"/>
    <property type="match status" value="1"/>
</dbReference>
<dbReference type="InterPro" id="IPR005986">
    <property type="entry name" value="Asp_semialdehyde_DH_beta"/>
</dbReference>
<keyword evidence="10 15" id="KW-0220">Diaminopimelate biosynthesis</keyword>
<evidence type="ECO:0000256" key="5">
    <source>
        <dbReference type="ARBA" id="ARBA00011738"/>
    </source>
</evidence>
<dbReference type="CDD" id="cd18131">
    <property type="entry name" value="ASADH_C_bac_euk_like"/>
    <property type="match status" value="1"/>
</dbReference>
<evidence type="ECO:0000256" key="6">
    <source>
        <dbReference type="ARBA" id="ARBA00013120"/>
    </source>
</evidence>
<evidence type="ECO:0000256" key="8">
    <source>
        <dbReference type="ARBA" id="ARBA00022697"/>
    </source>
</evidence>
<evidence type="ECO:0000256" key="10">
    <source>
        <dbReference type="ARBA" id="ARBA00022915"/>
    </source>
</evidence>
<dbReference type="InterPro" id="IPR036291">
    <property type="entry name" value="NAD(P)-bd_dom_sf"/>
</dbReference>
<dbReference type="EMBL" id="CP073809">
    <property type="protein sequence ID" value="UTH12801.1"/>
    <property type="molecule type" value="Genomic_DNA"/>
</dbReference>
<dbReference type="CDD" id="cd02316">
    <property type="entry name" value="VcASADH2_like_N"/>
    <property type="match status" value="1"/>
</dbReference>
<dbReference type="Pfam" id="PF02774">
    <property type="entry name" value="Semialdhyde_dhC"/>
    <property type="match status" value="1"/>
</dbReference>
<comment type="similarity">
    <text evidence="4 15">Belongs to the aspartate-semialdehyde dehydrogenase family.</text>
</comment>
<keyword evidence="12 15" id="KW-0457">Lysine biosynthesis</keyword>
<evidence type="ECO:0000256" key="4">
    <source>
        <dbReference type="ARBA" id="ARBA00010584"/>
    </source>
</evidence>
<dbReference type="GO" id="GO:0004073">
    <property type="term" value="F:aspartate-semialdehyde dehydrogenase activity"/>
    <property type="evidence" value="ECO:0007669"/>
    <property type="project" value="UniProtKB-UniRule"/>
</dbReference>
<sequence>MYRLAVVGATGLVGSKMLEVLDRKNIPFSELTLFSSKKSAGTEVMFKGQTYTVRELTAEAAAEPFDYVLMSAGGGTSLKFSPLFEQSGATVIDNSSAFRMEGDIDLIVPEVNRPQSNRTIIANPNCSTIQSVVPLKPLADRFGLERVSYTTYQAVSGSGIAGRNDLANGEKGIAPTNYPHPIYNNALPHIDVFQDDGYTKEEQKMIDETKKILQLPELKVTATCVRIPVQDSHSVAINVTLSTPATVEEIRDVLAAAPGIVVVDDVKNNAYPMAIHSTDRDEVFVGRIRSDESLPNTFHIWCTADNLLKGAALNAVQILEQLHTIRSESHV</sequence>
<dbReference type="Gene3D" id="3.40.50.720">
    <property type="entry name" value="NAD(P)-binding Rossmann-like Domain"/>
    <property type="match status" value="1"/>
</dbReference>
<dbReference type="AlphaFoldDB" id="A0A9Q9BRX8"/>
<evidence type="ECO:0000256" key="7">
    <source>
        <dbReference type="ARBA" id="ARBA00022605"/>
    </source>
</evidence>
<feature type="binding site" evidence="15">
    <location>
        <position position="99"/>
    </location>
    <ligand>
        <name>phosphate</name>
        <dbReference type="ChEBI" id="CHEBI:43474"/>
    </ligand>
</feature>
<comment type="pathway">
    <text evidence="2 15">Amino-acid biosynthesis; L-lysine biosynthesis via DAP pathway; (S)-tetrahydrodipicolinate from L-aspartate: step 2/4.</text>
</comment>
<dbReference type="KEGG" id="mequ:KFV11_05805"/>
<evidence type="ECO:0000256" key="1">
    <source>
        <dbReference type="ARBA" id="ARBA00005021"/>
    </source>
</evidence>
<dbReference type="Proteomes" id="UP001057381">
    <property type="component" value="Chromosome"/>
</dbReference>
<evidence type="ECO:0000313" key="19">
    <source>
        <dbReference type="Proteomes" id="UP001057381"/>
    </source>
</evidence>
<dbReference type="PANTHER" id="PTHR46278:SF2">
    <property type="entry name" value="ASPARTATE-SEMIALDEHYDE DEHYDROGENASE"/>
    <property type="match status" value="1"/>
</dbReference>
<keyword evidence="8 15" id="KW-0791">Threonine biosynthesis</keyword>
<dbReference type="SUPFAM" id="SSF51735">
    <property type="entry name" value="NAD(P)-binding Rossmann-fold domains"/>
    <property type="match status" value="1"/>
</dbReference>
<proteinExistence type="inferred from homology"/>
<dbReference type="Pfam" id="PF01118">
    <property type="entry name" value="Semialdhyde_dh"/>
    <property type="match status" value="1"/>
</dbReference>
<feature type="binding site" evidence="15">
    <location>
        <position position="226"/>
    </location>
    <ligand>
        <name>substrate</name>
    </ligand>
</feature>
<dbReference type="GO" id="GO:0071266">
    <property type="term" value="P:'de novo' L-methionine biosynthetic process"/>
    <property type="evidence" value="ECO:0007669"/>
    <property type="project" value="UniProtKB-UniRule"/>
</dbReference>
<dbReference type="SUPFAM" id="SSF55347">
    <property type="entry name" value="Glyceraldehyde-3-phosphate dehydrogenase-like, C-terminal domain"/>
    <property type="match status" value="1"/>
</dbReference>
<dbReference type="GO" id="GO:0019877">
    <property type="term" value="P:diaminopimelate biosynthetic process"/>
    <property type="evidence" value="ECO:0007669"/>
    <property type="project" value="UniProtKB-UniRule"/>
</dbReference>
<gene>
    <name evidence="15" type="primary">asd</name>
    <name evidence="18" type="ORF">KFV11_05805</name>
</gene>
<dbReference type="GO" id="GO:0009088">
    <property type="term" value="P:threonine biosynthetic process"/>
    <property type="evidence" value="ECO:0007669"/>
    <property type="project" value="UniProtKB-UniRule"/>
</dbReference>
<dbReference type="GO" id="GO:0050661">
    <property type="term" value="F:NADP binding"/>
    <property type="evidence" value="ECO:0007669"/>
    <property type="project" value="UniProtKB-UniRule"/>
</dbReference>
<evidence type="ECO:0000256" key="2">
    <source>
        <dbReference type="ARBA" id="ARBA00005076"/>
    </source>
</evidence>
<dbReference type="PANTHER" id="PTHR46278">
    <property type="entry name" value="DEHYDROGENASE, PUTATIVE-RELATED"/>
    <property type="match status" value="1"/>
</dbReference>
<comment type="caution">
    <text evidence="15">Lacks conserved residue(s) required for the propagation of feature annotation.</text>
</comment>